<dbReference type="eggNOG" id="ENOG5033E2J">
    <property type="taxonomic scope" value="Bacteria"/>
</dbReference>
<dbReference type="Pfam" id="PF07924">
    <property type="entry name" value="NuiA"/>
    <property type="match status" value="1"/>
</dbReference>
<accession>K9UP16</accession>
<reference evidence="1 2" key="1">
    <citation type="submission" date="2012-05" db="EMBL/GenBank/DDBJ databases">
        <title>Finished chromosome of genome of Chamaesiphon sp. PCC 6605.</title>
        <authorList>
            <consortium name="US DOE Joint Genome Institute"/>
            <person name="Gugger M."/>
            <person name="Coursin T."/>
            <person name="Rippka R."/>
            <person name="Tandeau De Marsac N."/>
            <person name="Huntemann M."/>
            <person name="Wei C.-L."/>
            <person name="Han J."/>
            <person name="Detter J.C."/>
            <person name="Han C."/>
            <person name="Tapia R."/>
            <person name="Chen A."/>
            <person name="Kyrpides N."/>
            <person name="Mavromatis K."/>
            <person name="Markowitz V."/>
            <person name="Szeto E."/>
            <person name="Ivanova N."/>
            <person name="Pagani I."/>
            <person name="Pati A."/>
            <person name="Goodwin L."/>
            <person name="Nordberg H.P."/>
            <person name="Cantor M.N."/>
            <person name="Hua S.X."/>
            <person name="Woyke T."/>
            <person name="Kerfeld C.A."/>
        </authorList>
    </citation>
    <scope>NUCLEOTIDE SEQUENCE [LARGE SCALE GENOMIC DNA]</scope>
    <source>
        <strain evidence="2">ATCC 27169 / PCC 6605</strain>
    </source>
</reference>
<organism evidence="1 2">
    <name type="scientific">Chamaesiphon minutus (strain ATCC 27169 / PCC 6605)</name>
    <dbReference type="NCBI Taxonomy" id="1173020"/>
    <lineage>
        <taxon>Bacteria</taxon>
        <taxon>Bacillati</taxon>
        <taxon>Cyanobacteriota</taxon>
        <taxon>Cyanophyceae</taxon>
        <taxon>Gomontiellales</taxon>
        <taxon>Chamaesiphonaceae</taxon>
        <taxon>Chamaesiphon</taxon>
    </lineage>
</organism>
<dbReference type="Proteomes" id="UP000010366">
    <property type="component" value="Chromosome"/>
</dbReference>
<keyword evidence="2" id="KW-1185">Reference proteome</keyword>
<dbReference type="AlphaFoldDB" id="K9UP16"/>
<dbReference type="InterPro" id="IPR012489">
    <property type="entry name" value="NucleaseA_inhib-like"/>
</dbReference>
<proteinExistence type="predicted"/>
<dbReference type="KEGG" id="cmp:Cha6605_5294"/>
<name>K9UP16_CHAP6</name>
<dbReference type="RefSeq" id="WP_015162265.1">
    <property type="nucleotide sequence ID" value="NC_019697.1"/>
</dbReference>
<dbReference type="OrthoDB" id="507636at2"/>
<evidence type="ECO:0000313" key="1">
    <source>
        <dbReference type="EMBL" id="AFY96181.1"/>
    </source>
</evidence>
<dbReference type="EMBL" id="CP003600">
    <property type="protein sequence ID" value="AFY96181.1"/>
    <property type="molecule type" value="Genomic_DNA"/>
</dbReference>
<protein>
    <submittedName>
        <fullName evidence="1">Uncharacterized protein</fullName>
    </submittedName>
</protein>
<gene>
    <name evidence="1" type="ORF">Cha6605_5294</name>
</gene>
<sequence length="307" mass="35355">MHPEEIFDELEVLVNGLPFNLPHHEDGGVLYPFAWNSTSMGEFNSFNLLQSNEWIKPTDVNVVIKQWKELEYAKSFNELSSRQPEVDAWQDGIEALNREIDKLISSQAYYFSSERELGSPNGIIIAQMQDGNWVGISSKVYVASGMPIEVIDLSPIDRPTSEIEQKNYEIVGIISQIPDIAMNGDFADYACSHVHKMIFGMGETRESAWENTLKASGMLKTSQFNNIYKDRDYLIDYYYCDETEEEVQDIFDRYAKIERFLKQELSNPIVYRISSWISEHIYIIGQVKGMEGDKLGIYIKSNFVYNP</sequence>
<dbReference type="HOGENOM" id="CLU_873308_0_0_3"/>
<evidence type="ECO:0000313" key="2">
    <source>
        <dbReference type="Proteomes" id="UP000010366"/>
    </source>
</evidence>
<dbReference type="Gene3D" id="3.40.1460.10">
    <property type="entry name" value="Nuclease A inhibitor-like"/>
    <property type="match status" value="2"/>
</dbReference>